<name>Q1LUV1_DANRE</name>
<dbReference type="GeneTree" id="ENSGT01060000248712"/>
<reference evidence="7" key="1">
    <citation type="journal article" date="2002" name="Proc. Natl. Acad. Sci. U.S.A.">
        <title>Generation and initial analysis of more than 15,000 full-length human and mouse cDNA sequences.</title>
        <authorList>
            <consortium name="Mammalian Gene Collection Program Team"/>
            <person name="Strausberg R.L."/>
            <person name="Feingold E.A."/>
            <person name="Grouse L.H."/>
            <person name="Derge J.G."/>
            <person name="Klausner R.D."/>
            <person name="Collins F.S."/>
            <person name="Wagner L."/>
            <person name="Shenmen C.M."/>
            <person name="Schuler G.D."/>
            <person name="Altschul S.F."/>
            <person name="Zeeberg B."/>
            <person name="Buetow K.H."/>
            <person name="Schaefer C.F."/>
            <person name="Bhat N.K."/>
            <person name="Hopkins R.F."/>
            <person name="Jordan H."/>
            <person name="Moore T."/>
            <person name="Max S.I."/>
            <person name="Wang J."/>
            <person name="Hsieh F."/>
            <person name="Diatchenko L."/>
            <person name="Marusina K."/>
            <person name="Farmer A.A."/>
            <person name="Rubin G.M."/>
            <person name="Hong L."/>
            <person name="Stapleton M."/>
            <person name="Soares M.B."/>
            <person name="Bonaldo M.F."/>
            <person name="Casavant T.L."/>
            <person name="Scheetz T.E."/>
            <person name="Brownstein M.J."/>
            <person name="Usdin T.B."/>
            <person name="Toshiyuki S."/>
            <person name="Carninci P."/>
            <person name="Prange C."/>
            <person name="Raha S.S."/>
            <person name="Loquellano N.A."/>
            <person name="Peters G.J."/>
            <person name="Abramson R.D."/>
            <person name="Mullahy S.J."/>
            <person name="Bosak S.A."/>
            <person name="McEwan P.J."/>
            <person name="McKernan K.J."/>
            <person name="Malek J.A."/>
            <person name="Gunaratne P.H."/>
            <person name="Richards S."/>
            <person name="Worley K.C."/>
            <person name="Hale S."/>
            <person name="Garcia A.M."/>
            <person name="Gay L.J."/>
            <person name="Hulyk S.W."/>
            <person name="Villalon D.K."/>
            <person name="Muzny D.M."/>
            <person name="Sodergren E.J."/>
            <person name="Lu X."/>
            <person name="Gibbs R.A."/>
            <person name="Fahey J."/>
            <person name="Helton E."/>
            <person name="Ketteman M."/>
            <person name="Madan A."/>
            <person name="Rodrigues S."/>
            <person name="Sanchez A."/>
            <person name="Whiting M."/>
            <person name="Madan A."/>
            <person name="Young A.C."/>
            <person name="Shevchenko Y."/>
            <person name="Bouffard G.G."/>
            <person name="Blakesley R.W."/>
            <person name="Touchman J.W."/>
            <person name="Green E.D."/>
            <person name="Dickson M.C."/>
            <person name="Rodriguez A.C."/>
            <person name="Grimwood J."/>
            <person name="Schmutz J."/>
            <person name="Myers R.M."/>
            <person name="Butterfield Y.S."/>
            <person name="Krzywinski M.I."/>
            <person name="Skalska U."/>
            <person name="Smailus D.E."/>
            <person name="Schnerch A."/>
            <person name="Schein J.E."/>
            <person name="Jones S.J."/>
            <person name="Marra M.A."/>
        </authorList>
    </citation>
    <scope>NUCLEOTIDE SEQUENCE</scope>
    <source>
        <strain evidence="7">Tuebingen</strain>
    </source>
</reference>
<evidence type="ECO:0000313" key="7">
    <source>
        <dbReference type="RefSeq" id="NP_001076334.1"/>
    </source>
</evidence>
<dbReference type="EMBL" id="BC153377">
    <property type="protein sequence ID" value="AAI53378.1"/>
    <property type="molecule type" value="mRNA"/>
</dbReference>
<organism evidence="3">
    <name type="scientific">Danio rerio</name>
    <name type="common">Zebrafish</name>
    <name type="synonym">Brachydanio rerio</name>
    <dbReference type="NCBI Taxonomy" id="7955"/>
    <lineage>
        <taxon>Eukaryota</taxon>
        <taxon>Metazoa</taxon>
        <taxon>Chordata</taxon>
        <taxon>Craniata</taxon>
        <taxon>Vertebrata</taxon>
        <taxon>Euteleostomi</taxon>
        <taxon>Actinopterygii</taxon>
        <taxon>Neopterygii</taxon>
        <taxon>Teleostei</taxon>
        <taxon>Ostariophysi</taxon>
        <taxon>Cypriniformes</taxon>
        <taxon>Danionidae</taxon>
        <taxon>Danioninae</taxon>
        <taxon>Danio</taxon>
    </lineage>
</organism>
<evidence type="ECO:0000256" key="1">
    <source>
        <dbReference type="SAM" id="MobiDB-lite"/>
    </source>
</evidence>
<dbReference type="PANTHER" id="PTHR34153:SF2">
    <property type="entry name" value="SI:CH211-262H13.3-RELATED"/>
    <property type="match status" value="1"/>
</dbReference>
<accession>A0A2R8RMR4</accession>
<reference evidence="3" key="2">
    <citation type="submission" date="2007-09" db="EMBL/GenBank/DDBJ databases">
        <authorList>
            <consortium name="NIH - Zebrafish Gene Collection (ZGC) project"/>
        </authorList>
    </citation>
    <scope>NUCLEOTIDE SEQUENCE [LARGE SCALE MRNA]</scope>
    <source>
        <tissue evidence="3">Ovary</tissue>
    </source>
</reference>
<reference evidence="4 6" key="4">
    <citation type="journal article" date="2013" name="Nature">
        <title>The zebrafish reference genome sequence and its relationship to the human genome.</title>
        <authorList>
            <consortium name="Genome Reference Consortium Zebrafish"/>
            <person name="Howe K."/>
            <person name="Clark M.D."/>
            <person name="Torroja C.F."/>
            <person name="Torrance J."/>
            <person name="Berthelot C."/>
            <person name="Muffato M."/>
            <person name="Collins J.E."/>
            <person name="Humphray S."/>
            <person name="McLaren K."/>
            <person name="Matthews L."/>
            <person name="McLaren S."/>
            <person name="Sealy I."/>
            <person name="Caccamo M."/>
            <person name="Churcher C."/>
            <person name="Scott C."/>
            <person name="Barrett J.C."/>
            <person name="Koch R."/>
            <person name="Rauch G.J."/>
            <person name="White S."/>
            <person name="Chow W."/>
            <person name="Kilian B."/>
            <person name="Quintais L.T."/>
            <person name="Guerra-Assuncao J.A."/>
            <person name="Zhou Y."/>
            <person name="Gu Y."/>
            <person name="Yen J."/>
            <person name="Vogel J.H."/>
            <person name="Eyre T."/>
            <person name="Redmond S."/>
            <person name="Banerjee R."/>
            <person name="Chi J."/>
            <person name="Fu B."/>
            <person name="Langley E."/>
            <person name="Maguire S.F."/>
            <person name="Laird G.K."/>
            <person name="Lloyd D."/>
            <person name="Kenyon E."/>
            <person name="Donaldson S."/>
            <person name="Sehra H."/>
            <person name="Almeida-King J."/>
            <person name="Loveland J."/>
            <person name="Trevanion S."/>
            <person name="Jones M."/>
            <person name="Quail M."/>
            <person name="Willey D."/>
            <person name="Hunt A."/>
            <person name="Burton J."/>
            <person name="Sims S."/>
            <person name="McLay K."/>
            <person name="Plumb B."/>
            <person name="Davis J."/>
            <person name="Clee C."/>
            <person name="Oliver K."/>
            <person name="Clark R."/>
            <person name="Riddle C."/>
            <person name="Elliot D."/>
            <person name="Eliott D."/>
            <person name="Threadgold G."/>
            <person name="Harden G."/>
            <person name="Ware D."/>
            <person name="Begum S."/>
            <person name="Mortimore B."/>
            <person name="Mortimer B."/>
            <person name="Kerry G."/>
            <person name="Heath P."/>
            <person name="Phillimore B."/>
            <person name="Tracey A."/>
            <person name="Corby N."/>
            <person name="Dunn M."/>
            <person name="Johnson C."/>
            <person name="Wood J."/>
            <person name="Clark S."/>
            <person name="Pelan S."/>
            <person name="Griffiths G."/>
            <person name="Smith M."/>
            <person name="Glithero R."/>
            <person name="Howden P."/>
            <person name="Barker N."/>
            <person name="Lloyd C."/>
            <person name="Stevens C."/>
            <person name="Harley J."/>
            <person name="Holt K."/>
            <person name="Panagiotidis G."/>
            <person name="Lovell J."/>
            <person name="Beasley H."/>
            <person name="Henderson C."/>
            <person name="Gordon D."/>
            <person name="Auger K."/>
            <person name="Wright D."/>
            <person name="Collins J."/>
            <person name="Raisen C."/>
            <person name="Dyer L."/>
            <person name="Leung K."/>
            <person name="Robertson L."/>
            <person name="Ambridge K."/>
            <person name="Leongamornlert D."/>
            <person name="McGuire S."/>
            <person name="Gilderthorp R."/>
            <person name="Griffiths C."/>
            <person name="Manthravadi D."/>
            <person name="Nichol S."/>
            <person name="Barker G."/>
            <person name="Whitehead S."/>
            <person name="Kay M."/>
            <person name="Brown J."/>
            <person name="Murnane C."/>
            <person name="Gray E."/>
            <person name="Humphries M."/>
            <person name="Sycamore N."/>
            <person name="Barker D."/>
            <person name="Saunders D."/>
            <person name="Wallis J."/>
            <person name="Babbage A."/>
            <person name="Hammond S."/>
            <person name="Mashreghi-Mohammadi M."/>
            <person name="Barr L."/>
            <person name="Martin S."/>
            <person name="Wray P."/>
            <person name="Ellington A."/>
            <person name="Matthews N."/>
            <person name="Ellwood M."/>
            <person name="Woodmansey R."/>
            <person name="Clark G."/>
            <person name="Cooper J."/>
            <person name="Cooper J."/>
            <person name="Tromans A."/>
            <person name="Grafham D."/>
            <person name="Skuce C."/>
            <person name="Pandian R."/>
            <person name="Andrews R."/>
            <person name="Harrison E."/>
            <person name="Kimberley A."/>
            <person name="Garnett J."/>
            <person name="Fosker N."/>
            <person name="Hall R."/>
            <person name="Garner P."/>
            <person name="Kelly D."/>
            <person name="Bird C."/>
            <person name="Palmer S."/>
            <person name="Gehring I."/>
            <person name="Berger A."/>
            <person name="Dooley C.M."/>
            <person name="Ersan-Urun Z."/>
            <person name="Eser C."/>
            <person name="Geiger H."/>
            <person name="Geisler M."/>
            <person name="Karotki L."/>
            <person name="Kirn A."/>
            <person name="Konantz J."/>
            <person name="Konantz M."/>
            <person name="Oberlander M."/>
            <person name="Rudolph-Geiger S."/>
            <person name="Teucke M."/>
            <person name="Lanz C."/>
            <person name="Raddatz G."/>
            <person name="Osoegawa K."/>
            <person name="Zhu B."/>
            <person name="Rapp A."/>
            <person name="Widaa S."/>
            <person name="Langford C."/>
            <person name="Yang F."/>
            <person name="Schuster S.C."/>
            <person name="Carter N.P."/>
            <person name="Harrow J."/>
            <person name="Ning Z."/>
            <person name="Herrero J."/>
            <person name="Searle S.M."/>
            <person name="Enright A."/>
            <person name="Geisler R."/>
            <person name="Plasterk R.H."/>
            <person name="Lee C."/>
            <person name="Westerfield M."/>
            <person name="de Jong P.J."/>
            <person name="Zon L.I."/>
            <person name="Postlethwait J.H."/>
            <person name="Nusslein-Volhard C."/>
            <person name="Hubbard T.J."/>
            <person name="Roest Crollius H."/>
            <person name="Rogers J."/>
            <person name="Stemple D.L."/>
        </authorList>
    </citation>
    <scope>NUCLEOTIDE SEQUENCE [LARGE SCALE GENOMIC DNA]</scope>
    <source>
        <strain evidence="4">Tuebingen</strain>
    </source>
</reference>
<gene>
    <name evidence="3 4 7 8" type="primary">si:ch211-262h13.3</name>
    <name evidence="7" type="synonym">zgc:171271</name>
    <name evidence="7" type="synonym">zgc:173415</name>
</gene>
<reference evidence="7" key="7">
    <citation type="submission" date="2025-04" db="UniProtKB">
        <authorList>
            <consortium name="RefSeq"/>
        </authorList>
    </citation>
    <scope>IDENTIFICATION</scope>
    <source>
        <strain evidence="7">Tuebingen</strain>
    </source>
</reference>
<dbReference type="Bgee" id="ENSDARG00000070898">
    <property type="expression patterns" value="Expressed in mature ovarian follicle and 26 other cell types or tissues"/>
</dbReference>
<dbReference type="KEGG" id="dre:569577"/>
<dbReference type="STRING" id="7955.ENSDARP00000115647"/>
<dbReference type="AGR" id="ZFIN:ZDB-GENE-050208-532"/>
<reference evidence="7" key="5">
    <citation type="journal article" date="2015" name="Nat. Commun.">
        <title>RFX transcription factors are essential for hearing in mice.</title>
        <authorList>
            <person name="Elkon R."/>
            <person name="Milon B."/>
            <person name="Morrison L."/>
            <person name="Shah M."/>
            <person name="Vijayakumar S."/>
            <person name="Racherla M."/>
            <person name="Leitch C.C."/>
            <person name="Silipino L."/>
            <person name="Hadi S."/>
            <person name="Weiss-Gayet M."/>
            <person name="Barras E."/>
            <person name="Schmid C.D."/>
            <person name="Ait-Lounis A."/>
            <person name="Barnes A."/>
            <person name="Song Y."/>
            <person name="Eisenman D.J."/>
            <person name="Eliyahu E."/>
            <person name="Frolenkov G.I."/>
            <person name="Strome S.E."/>
            <person name="Durand B."/>
            <person name="Zaghloul N.A."/>
            <person name="Jones S.M."/>
            <person name="Reith W."/>
            <person name="Hertzano R."/>
        </authorList>
    </citation>
    <scope>NUCLEOTIDE SEQUENCE</scope>
    <source>
        <strain evidence="7">Tuebingen</strain>
    </source>
</reference>
<dbReference type="eggNOG" id="ENOG502S8MX">
    <property type="taxonomic scope" value="Eukaryota"/>
</dbReference>
<evidence type="ECO:0000313" key="5">
    <source>
        <dbReference type="Ensembl" id="ENSDARP00000148815"/>
    </source>
</evidence>
<dbReference type="GeneID" id="569577"/>
<dbReference type="AlphaFoldDB" id="Q1LUV1"/>
<dbReference type="ZFIN" id="ZDB-GENE-050208-532">
    <property type="gene designation" value="si:ch211-262h13.3"/>
</dbReference>
<sequence>MFHIVEFTDTSEVEVVPSSWVENGSCAWPFYKSMAKIYNAVMMQETPDQSWATFGVRTIYTTDSYGEAQLKLPEATVMSVSQTEEDDGHSSYPKRNISSDGDEENLSGGMRRRKKVKKEDLLEVDAASQVPSPPMTTADAACSSTPWNIFSPCSRAVGDKDRTCCNSSCLLLLTEVLKSQEVIKQQLELILKNQHKQNGTLQHDDITDASTFDLPLSSLFDLEKLEHQLNEQPEQMKKLVAYFGVIGGFSIKEAVWRIMKKLLTTSLAKQINWSGANQKVSFRALTLKTVVVHAVRSNNHTKSATDKEVEKCITRWLQLAPDRDGGRRGREKANVANA</sequence>
<evidence type="ECO:0000313" key="6">
    <source>
        <dbReference type="Proteomes" id="UP000000437"/>
    </source>
</evidence>
<reference evidence="4" key="3">
    <citation type="submission" date="2012-02" db="UniProtKB">
        <authorList>
            <consortium name="Ensembl"/>
        </authorList>
    </citation>
    <scope>IDENTIFICATION</scope>
    <source>
        <strain evidence="4">Tuebingen</strain>
    </source>
</reference>
<dbReference type="EMBL" id="BX927181">
    <property type="status" value="NOT_ANNOTATED_CDS"/>
    <property type="molecule type" value="Genomic_DNA"/>
</dbReference>
<dbReference type="RefSeq" id="NP_001076334.1">
    <property type="nucleotide sequence ID" value="NM_001082865.1"/>
</dbReference>
<dbReference type="Ensembl" id="ENSDART00000190725.1">
    <property type="protein sequence ID" value="ENSDARP00000148815.1"/>
    <property type="gene ID" value="ENSDARG00000070898.6"/>
</dbReference>
<dbReference type="Pfam" id="PF16064">
    <property type="entry name" value="DUF4806"/>
    <property type="match status" value="1"/>
</dbReference>
<protein>
    <submittedName>
        <fullName evidence="3 4">Si:ch211-262h13.3</fullName>
    </submittedName>
    <submittedName>
        <fullName evidence="7">Uncharacterized protein LOC569577</fullName>
    </submittedName>
</protein>
<feature type="region of interest" description="Disordered" evidence="1">
    <location>
        <begin position="79"/>
        <end position="137"/>
    </location>
</feature>
<evidence type="ECO:0000313" key="8">
    <source>
        <dbReference type="ZFIN" id="ZDB-GENE-050208-532"/>
    </source>
</evidence>
<dbReference type="Ensembl" id="ENSDART00000140764.3">
    <property type="protein sequence ID" value="ENSDARP00000115647.1"/>
    <property type="gene ID" value="ENSDARG00000070898.6"/>
</dbReference>
<keyword evidence="6" id="KW-1185">Reference proteome</keyword>
<dbReference type="PANTHER" id="PTHR34153">
    <property type="entry name" value="SI:CH211-262H13.3-RELATED-RELATED"/>
    <property type="match status" value="1"/>
</dbReference>
<proteinExistence type="evidence at protein level"/>
<reference evidence="5" key="6">
    <citation type="submission" date="2018-04" db="UniProtKB">
        <authorList>
            <consortium name="Ensembl"/>
        </authorList>
    </citation>
    <scope>IDENTIFICATION</scope>
    <source>
        <strain evidence="5">Tuebingen</strain>
    </source>
</reference>
<dbReference type="OMA" id="VESETHW"/>
<feature type="domain" description="DUF4806" evidence="2">
    <location>
        <begin position="210"/>
        <end position="286"/>
    </location>
</feature>
<dbReference type="Proteomes" id="UP000000437">
    <property type="component" value="Chromosome 22"/>
</dbReference>
<dbReference type="InterPro" id="IPR032071">
    <property type="entry name" value="DUF4806"/>
</dbReference>
<evidence type="ECO:0000313" key="3">
    <source>
        <dbReference type="EMBL" id="AAI53378.1"/>
    </source>
</evidence>
<dbReference type="PaxDb" id="7955-ENSDARP00000115647"/>
<accession>Q1LUV1</accession>
<evidence type="ECO:0007829" key="9">
    <source>
        <dbReference type="PeptideAtlas" id="Q1LUV1"/>
    </source>
</evidence>
<dbReference type="OrthoDB" id="8939517at2759"/>
<keyword evidence="9" id="KW-1267">Proteomics identification</keyword>
<evidence type="ECO:0000259" key="2">
    <source>
        <dbReference type="Pfam" id="PF16064"/>
    </source>
</evidence>
<dbReference type="HOGENOM" id="CLU_821251_0_0_1"/>
<evidence type="ECO:0000313" key="4">
    <source>
        <dbReference type="Ensembl" id="ENSDARP00000115647"/>
    </source>
</evidence>